<keyword evidence="3" id="KW-1185">Reference proteome</keyword>
<name>A0ABR3TNF9_9PEZI</name>
<accession>A0ABR3TNF9</accession>
<feature type="compositionally biased region" description="Polar residues" evidence="1">
    <location>
        <begin position="131"/>
        <end position="146"/>
    </location>
</feature>
<dbReference type="Proteomes" id="UP001521184">
    <property type="component" value="Unassembled WGS sequence"/>
</dbReference>
<organism evidence="2 3">
    <name type="scientific">Diplodia intermedia</name>
    <dbReference type="NCBI Taxonomy" id="856260"/>
    <lineage>
        <taxon>Eukaryota</taxon>
        <taxon>Fungi</taxon>
        <taxon>Dikarya</taxon>
        <taxon>Ascomycota</taxon>
        <taxon>Pezizomycotina</taxon>
        <taxon>Dothideomycetes</taxon>
        <taxon>Dothideomycetes incertae sedis</taxon>
        <taxon>Botryosphaeriales</taxon>
        <taxon>Botryosphaeriaceae</taxon>
        <taxon>Diplodia</taxon>
    </lineage>
</organism>
<evidence type="ECO:0008006" key="4">
    <source>
        <dbReference type="Google" id="ProtNLM"/>
    </source>
</evidence>
<evidence type="ECO:0000313" key="3">
    <source>
        <dbReference type="Proteomes" id="UP001521184"/>
    </source>
</evidence>
<reference evidence="2 3" key="1">
    <citation type="journal article" date="2023" name="Plant Dis.">
        <title>First Report of Diplodia intermedia Causing Canker and Dieback Diseases on Apple Trees in Canada.</title>
        <authorList>
            <person name="Ellouze W."/>
            <person name="Ilyukhin E."/>
            <person name="Sulman M."/>
            <person name="Ali S."/>
        </authorList>
    </citation>
    <scope>NUCLEOTIDE SEQUENCE [LARGE SCALE GENOMIC DNA]</scope>
    <source>
        <strain evidence="2 3">M45-28</strain>
    </source>
</reference>
<gene>
    <name evidence="2" type="ORF">SLS58_006556</name>
</gene>
<proteinExistence type="predicted"/>
<evidence type="ECO:0000313" key="2">
    <source>
        <dbReference type="EMBL" id="KAL1640940.1"/>
    </source>
</evidence>
<protein>
    <recommendedName>
        <fullName evidence="4">Reverse transcriptase</fullName>
    </recommendedName>
</protein>
<evidence type="ECO:0000256" key="1">
    <source>
        <dbReference type="SAM" id="MobiDB-lite"/>
    </source>
</evidence>
<feature type="region of interest" description="Disordered" evidence="1">
    <location>
        <begin position="127"/>
        <end position="146"/>
    </location>
</feature>
<comment type="caution">
    <text evidence="2">The sequence shown here is derived from an EMBL/GenBank/DDBJ whole genome shotgun (WGS) entry which is preliminary data.</text>
</comment>
<sequence>MDTGDNRPRKQAIMDACGWDVRTWNRFVRIVREEAESLLSYSGTYWASEAIVPVTSWATVPPRIQKKVLDVVNEKLRTQADVTAPISLDVLDWRIGPAMYNLVKCKLPLFFRLLVGWRLTGEANRLKESQRQGTATQEHTQNAGLSESSRTLAFYDPVLDVTRERLA</sequence>
<dbReference type="EMBL" id="JAKEKT020000045">
    <property type="protein sequence ID" value="KAL1640940.1"/>
    <property type="molecule type" value="Genomic_DNA"/>
</dbReference>